<protein>
    <submittedName>
        <fullName evidence="1">Uncharacterized protein</fullName>
    </submittedName>
</protein>
<evidence type="ECO:0000313" key="1">
    <source>
        <dbReference type="EMBL" id="KAF7800580.1"/>
    </source>
</evidence>
<organism evidence="1 2">
    <name type="scientific">Senna tora</name>
    <dbReference type="NCBI Taxonomy" id="362788"/>
    <lineage>
        <taxon>Eukaryota</taxon>
        <taxon>Viridiplantae</taxon>
        <taxon>Streptophyta</taxon>
        <taxon>Embryophyta</taxon>
        <taxon>Tracheophyta</taxon>
        <taxon>Spermatophyta</taxon>
        <taxon>Magnoliopsida</taxon>
        <taxon>eudicotyledons</taxon>
        <taxon>Gunneridae</taxon>
        <taxon>Pentapetalae</taxon>
        <taxon>rosids</taxon>
        <taxon>fabids</taxon>
        <taxon>Fabales</taxon>
        <taxon>Fabaceae</taxon>
        <taxon>Caesalpinioideae</taxon>
        <taxon>Cassia clade</taxon>
        <taxon>Senna</taxon>
    </lineage>
</organism>
<keyword evidence="2" id="KW-1185">Reference proteome</keyword>
<sequence length="83" mass="9536">MDLMLQLESSWRGRSVDHVLTYSDSVIVAGSQKRSRMTRQKSCCAIVMALEERGSCLNIFQTANHDRISETFSNYEAKHLLRK</sequence>
<accession>A0A834SE10</accession>
<comment type="caution">
    <text evidence="1">The sequence shown here is derived from an EMBL/GenBank/DDBJ whole genome shotgun (WGS) entry which is preliminary data.</text>
</comment>
<proteinExistence type="predicted"/>
<name>A0A834SE10_9FABA</name>
<dbReference type="AlphaFoldDB" id="A0A834SE10"/>
<evidence type="ECO:0000313" key="2">
    <source>
        <dbReference type="Proteomes" id="UP000634136"/>
    </source>
</evidence>
<gene>
    <name evidence="1" type="ORF">G2W53_044997</name>
</gene>
<dbReference type="Proteomes" id="UP000634136">
    <property type="component" value="Unassembled WGS sequence"/>
</dbReference>
<reference evidence="1" key="1">
    <citation type="submission" date="2020-09" db="EMBL/GenBank/DDBJ databases">
        <title>Genome-Enabled Discovery of Anthraquinone Biosynthesis in Senna tora.</title>
        <authorList>
            <person name="Kang S.-H."/>
            <person name="Pandey R.P."/>
            <person name="Lee C.-M."/>
            <person name="Sim J.-S."/>
            <person name="Jeong J.-T."/>
            <person name="Choi B.-S."/>
            <person name="Jung M."/>
            <person name="Ginzburg D."/>
            <person name="Zhao K."/>
            <person name="Won S.Y."/>
            <person name="Oh T.-J."/>
            <person name="Yu Y."/>
            <person name="Kim N.-H."/>
            <person name="Lee O.R."/>
            <person name="Lee T.-H."/>
            <person name="Bashyal P."/>
            <person name="Kim T.-S."/>
            <person name="Lee W.-H."/>
            <person name="Kawkins C."/>
            <person name="Kim C.-K."/>
            <person name="Kim J.S."/>
            <person name="Ahn B.O."/>
            <person name="Rhee S.Y."/>
            <person name="Sohng J.K."/>
        </authorList>
    </citation>
    <scope>NUCLEOTIDE SEQUENCE</scope>
    <source>
        <tissue evidence="1">Leaf</tissue>
    </source>
</reference>
<dbReference type="EMBL" id="JAAIUW010000320">
    <property type="protein sequence ID" value="KAF7800580.1"/>
    <property type="molecule type" value="Genomic_DNA"/>
</dbReference>